<name>A0A4S1WNZ6_9SPHN</name>
<proteinExistence type="predicted"/>
<dbReference type="Proteomes" id="UP000309848">
    <property type="component" value="Unassembled WGS sequence"/>
</dbReference>
<protein>
    <submittedName>
        <fullName evidence="2">Uncharacterized protein</fullName>
    </submittedName>
</protein>
<dbReference type="AlphaFoldDB" id="A0A4S1WNZ6"/>
<keyword evidence="1" id="KW-0472">Membrane</keyword>
<keyword evidence="3" id="KW-1185">Reference proteome</keyword>
<accession>A0A4S1WNZ6</accession>
<gene>
    <name evidence="2" type="ORF">E5A74_07610</name>
</gene>
<evidence type="ECO:0000313" key="3">
    <source>
        <dbReference type="Proteomes" id="UP000309848"/>
    </source>
</evidence>
<keyword evidence="1" id="KW-1133">Transmembrane helix</keyword>
<evidence type="ECO:0000256" key="1">
    <source>
        <dbReference type="SAM" id="Phobius"/>
    </source>
</evidence>
<dbReference type="EMBL" id="SRXU01000002">
    <property type="protein sequence ID" value="TGX44623.1"/>
    <property type="molecule type" value="Genomic_DNA"/>
</dbReference>
<sequence>MAVLRAIGWTLGGLVALCAGAIALIIGVAWASTGIATERKIQAALEGHYPGKRLLVQHRADWSGANEICFDLIAVDPVSAAKFRRIAMVVGDLDGGTWRFGREYASLDACKTDFSRG</sequence>
<feature type="transmembrane region" description="Helical" evidence="1">
    <location>
        <begin position="6"/>
        <end position="31"/>
    </location>
</feature>
<reference evidence="2 3" key="1">
    <citation type="submission" date="2019-04" db="EMBL/GenBank/DDBJ databases">
        <title>Sphingomonas psychrotolerans sp. nov., isolated from soil in the Tianshan Mountains, Xinjiang, China.</title>
        <authorList>
            <person name="Luo Y."/>
            <person name="Sheng H."/>
        </authorList>
    </citation>
    <scope>NUCLEOTIDE SEQUENCE [LARGE SCALE GENOMIC DNA]</scope>
    <source>
        <strain evidence="2 3">KIS18-15</strain>
    </source>
</reference>
<dbReference type="RefSeq" id="WP_135983637.1">
    <property type="nucleotide sequence ID" value="NZ_JAASQM010000002.1"/>
</dbReference>
<keyword evidence="1" id="KW-0812">Transmembrane</keyword>
<comment type="caution">
    <text evidence="2">The sequence shown here is derived from an EMBL/GenBank/DDBJ whole genome shotgun (WGS) entry which is preliminary data.</text>
</comment>
<evidence type="ECO:0000313" key="2">
    <source>
        <dbReference type="EMBL" id="TGX44623.1"/>
    </source>
</evidence>
<organism evidence="2 3">
    <name type="scientific">Sphingomonas naasensis</name>
    <dbReference type="NCBI Taxonomy" id="1344951"/>
    <lineage>
        <taxon>Bacteria</taxon>
        <taxon>Pseudomonadati</taxon>
        <taxon>Pseudomonadota</taxon>
        <taxon>Alphaproteobacteria</taxon>
        <taxon>Sphingomonadales</taxon>
        <taxon>Sphingomonadaceae</taxon>
        <taxon>Sphingomonas</taxon>
    </lineage>
</organism>